<keyword evidence="2" id="KW-1185">Reference proteome</keyword>
<proteinExistence type="predicted"/>
<dbReference type="Proteomes" id="UP000236584">
    <property type="component" value="Chromosome"/>
</dbReference>
<accession>A0A2I8VRT0</accession>
<name>A0A2I8VRT0_9EURY</name>
<sequence length="289" mass="32223">MDTSVQLYDSAATGWQRGLYDDIQATFRAPVVNWIFRTLTANEPAFTRYLWAQLKPVFETRLCGEACVAYRTALREPFDDLPRYRARELGLDPWAWRELHGQLRTFDTVAPRLAVTFEFVYRSLHDEPVGVDPRTDEAATAPLPEWLEGDRGLAPTMGAFDDFDPAVEETVRSVQAFHGFDEGLPSIYRCLVQWPDAFARMWTDLEPHLDSSAFGTACAAAREVTVDLVESTPYVPQLSPDALERAGFEADTVTALRDLFDDFARGPVETVLPAVVLVAPTVGAGFDGP</sequence>
<dbReference type="Pfam" id="PF10778">
    <property type="entry name" value="DehI"/>
    <property type="match status" value="1"/>
</dbReference>
<dbReference type="GO" id="GO:0019120">
    <property type="term" value="F:hydrolase activity, acting on acid halide bonds, in C-halide compounds"/>
    <property type="evidence" value="ECO:0007669"/>
    <property type="project" value="InterPro"/>
</dbReference>
<dbReference type="AlphaFoldDB" id="A0A2I8VRT0"/>
<organism evidence="1 2">
    <name type="scientific">Salinigranum rubrum</name>
    <dbReference type="NCBI Taxonomy" id="755307"/>
    <lineage>
        <taxon>Archaea</taxon>
        <taxon>Methanobacteriati</taxon>
        <taxon>Methanobacteriota</taxon>
        <taxon>Stenosarchaea group</taxon>
        <taxon>Halobacteria</taxon>
        <taxon>Halobacteriales</taxon>
        <taxon>Haloferacaceae</taxon>
        <taxon>Salinigranum</taxon>
    </lineage>
</organism>
<dbReference type="KEGG" id="srub:C2R22_06635"/>
<evidence type="ECO:0000313" key="1">
    <source>
        <dbReference type="EMBL" id="AUV83909.1"/>
    </source>
</evidence>
<gene>
    <name evidence="1" type="ORF">C2R22_06635</name>
</gene>
<evidence type="ECO:0000313" key="2">
    <source>
        <dbReference type="Proteomes" id="UP000236584"/>
    </source>
</evidence>
<dbReference type="EMBL" id="CP026309">
    <property type="protein sequence ID" value="AUV83909.1"/>
    <property type="molecule type" value="Genomic_DNA"/>
</dbReference>
<evidence type="ECO:0008006" key="3">
    <source>
        <dbReference type="Google" id="ProtNLM"/>
    </source>
</evidence>
<dbReference type="OrthoDB" id="338740at2157"/>
<reference evidence="1 2" key="1">
    <citation type="submission" date="2018-01" db="EMBL/GenBank/DDBJ databases">
        <title>Complete genome sequence of Salinigranum rubrum GX10T, an extremely halophilic archaeon isolated from a marine solar saltern.</title>
        <authorList>
            <person name="Han S."/>
        </authorList>
    </citation>
    <scope>NUCLEOTIDE SEQUENCE [LARGE SCALE GENOMIC DNA]</scope>
    <source>
        <strain evidence="1 2">GX10</strain>
    </source>
</reference>
<protein>
    <recommendedName>
        <fullName evidence="3">Halocarboxylic acid dehydrogenase DehI</fullName>
    </recommendedName>
</protein>
<dbReference type="InterPro" id="IPR019714">
    <property type="entry name" value="2-haloacid_dehalogenase_DehI"/>
</dbReference>